<dbReference type="PANTHER" id="PTHR45436">
    <property type="entry name" value="SENSOR HISTIDINE KINASE YKOH"/>
    <property type="match status" value="1"/>
</dbReference>
<dbReference type="RefSeq" id="WP_077411176.1">
    <property type="nucleotide sequence ID" value="NZ_JBHRTS010000004.1"/>
</dbReference>
<dbReference type="SUPFAM" id="SSF47384">
    <property type="entry name" value="Homodimeric domain of signal transducing histidine kinase"/>
    <property type="match status" value="1"/>
</dbReference>
<evidence type="ECO:0000256" key="4">
    <source>
        <dbReference type="ARBA" id="ARBA00022553"/>
    </source>
</evidence>
<keyword evidence="4" id="KW-0597">Phosphoprotein</keyword>
<dbReference type="InterPro" id="IPR005467">
    <property type="entry name" value="His_kinase_dom"/>
</dbReference>
<dbReference type="CDD" id="cd00082">
    <property type="entry name" value="HisKA"/>
    <property type="match status" value="1"/>
</dbReference>
<dbReference type="Gene3D" id="3.30.565.10">
    <property type="entry name" value="Histidine kinase-like ATPase, C-terminal domain"/>
    <property type="match status" value="1"/>
</dbReference>
<proteinExistence type="predicted"/>
<feature type="transmembrane region" description="Helical" evidence="10">
    <location>
        <begin position="315"/>
        <end position="338"/>
    </location>
</feature>
<dbReference type="EMBL" id="JBHRTS010000004">
    <property type="protein sequence ID" value="MFC3194469.1"/>
    <property type="molecule type" value="Genomic_DNA"/>
</dbReference>
<dbReference type="PROSITE" id="PS50109">
    <property type="entry name" value="HIS_KIN"/>
    <property type="match status" value="1"/>
</dbReference>
<dbReference type="Gene3D" id="1.10.287.130">
    <property type="match status" value="1"/>
</dbReference>
<reference evidence="14" key="1">
    <citation type="journal article" date="2019" name="Int. J. Syst. Evol. Microbiol.">
        <title>The Global Catalogue of Microorganisms (GCM) 10K type strain sequencing project: providing services to taxonomists for standard genome sequencing and annotation.</title>
        <authorList>
            <consortium name="The Broad Institute Genomics Platform"/>
            <consortium name="The Broad Institute Genome Sequencing Center for Infectious Disease"/>
            <person name="Wu L."/>
            <person name="Ma J."/>
        </authorList>
    </citation>
    <scope>NUCLEOTIDE SEQUENCE [LARGE SCALE GENOMIC DNA]</scope>
    <source>
        <strain evidence="14">KCTC 42953</strain>
    </source>
</reference>
<organism evidence="13 14">
    <name type="scientific">Marinicella sediminis</name>
    <dbReference type="NCBI Taxonomy" id="1792834"/>
    <lineage>
        <taxon>Bacteria</taxon>
        <taxon>Pseudomonadati</taxon>
        <taxon>Pseudomonadota</taxon>
        <taxon>Gammaproteobacteria</taxon>
        <taxon>Lysobacterales</taxon>
        <taxon>Marinicellaceae</taxon>
        <taxon>Marinicella</taxon>
    </lineage>
</organism>
<evidence type="ECO:0000256" key="9">
    <source>
        <dbReference type="ARBA" id="ARBA00023012"/>
    </source>
</evidence>
<accession>A0ABV7J965</accession>
<dbReference type="Pfam" id="PF00512">
    <property type="entry name" value="HisKA"/>
    <property type="match status" value="1"/>
</dbReference>
<keyword evidence="8 10" id="KW-1133">Transmembrane helix</keyword>
<dbReference type="InterPro" id="IPR036097">
    <property type="entry name" value="HisK_dim/P_sf"/>
</dbReference>
<evidence type="ECO:0000313" key="13">
    <source>
        <dbReference type="EMBL" id="MFC3194469.1"/>
    </source>
</evidence>
<feature type="domain" description="HAMP" evidence="12">
    <location>
        <begin position="334"/>
        <end position="389"/>
    </location>
</feature>
<dbReference type="Proteomes" id="UP001595533">
    <property type="component" value="Unassembled WGS sequence"/>
</dbReference>
<keyword evidence="7" id="KW-0418">Kinase</keyword>
<keyword evidence="6 10" id="KW-0812">Transmembrane</keyword>
<dbReference type="InterPro" id="IPR003594">
    <property type="entry name" value="HATPase_dom"/>
</dbReference>
<keyword evidence="10" id="KW-0472">Membrane</keyword>
<dbReference type="PROSITE" id="PS50885">
    <property type="entry name" value="HAMP"/>
    <property type="match status" value="1"/>
</dbReference>
<dbReference type="GO" id="GO:0005524">
    <property type="term" value="F:ATP binding"/>
    <property type="evidence" value="ECO:0007669"/>
    <property type="project" value="UniProtKB-KW"/>
</dbReference>
<dbReference type="InterPro" id="IPR003660">
    <property type="entry name" value="HAMP_dom"/>
</dbReference>
<dbReference type="PANTHER" id="PTHR45436:SF5">
    <property type="entry name" value="SENSOR HISTIDINE KINASE TRCS"/>
    <property type="match status" value="1"/>
</dbReference>
<dbReference type="SUPFAM" id="SSF55874">
    <property type="entry name" value="ATPase domain of HSP90 chaperone/DNA topoisomerase II/histidine kinase"/>
    <property type="match status" value="1"/>
</dbReference>
<comment type="catalytic activity">
    <reaction evidence="1">
        <text>ATP + protein L-histidine = ADP + protein N-phospho-L-histidine.</text>
        <dbReference type="EC" id="2.7.13.3"/>
    </reaction>
</comment>
<gene>
    <name evidence="13" type="ORF">ACFODZ_09470</name>
</gene>
<dbReference type="InterPro" id="IPR003661">
    <property type="entry name" value="HisK_dim/P_dom"/>
</dbReference>
<evidence type="ECO:0000259" key="11">
    <source>
        <dbReference type="PROSITE" id="PS50109"/>
    </source>
</evidence>
<feature type="transmembrane region" description="Helical" evidence="10">
    <location>
        <begin position="7"/>
        <end position="28"/>
    </location>
</feature>
<evidence type="ECO:0000256" key="7">
    <source>
        <dbReference type="ARBA" id="ARBA00022777"/>
    </source>
</evidence>
<evidence type="ECO:0000256" key="3">
    <source>
        <dbReference type="ARBA" id="ARBA00012438"/>
    </source>
</evidence>
<comment type="caution">
    <text evidence="13">The sequence shown here is derived from an EMBL/GenBank/DDBJ whole genome shotgun (WGS) entry which is preliminary data.</text>
</comment>
<name>A0ABV7J965_9GAMM</name>
<feature type="domain" description="Histidine kinase" evidence="11">
    <location>
        <begin position="397"/>
        <end position="608"/>
    </location>
</feature>
<comment type="subcellular location">
    <subcellularLocation>
        <location evidence="2">Membrane</location>
    </subcellularLocation>
</comment>
<dbReference type="InterPro" id="IPR050428">
    <property type="entry name" value="TCS_sensor_his_kinase"/>
</dbReference>
<evidence type="ECO:0000256" key="6">
    <source>
        <dbReference type="ARBA" id="ARBA00022692"/>
    </source>
</evidence>
<keyword evidence="13" id="KW-0067">ATP-binding</keyword>
<evidence type="ECO:0000256" key="10">
    <source>
        <dbReference type="SAM" id="Phobius"/>
    </source>
</evidence>
<keyword evidence="13" id="KW-0547">Nucleotide-binding</keyword>
<evidence type="ECO:0000256" key="5">
    <source>
        <dbReference type="ARBA" id="ARBA00022679"/>
    </source>
</evidence>
<evidence type="ECO:0000259" key="12">
    <source>
        <dbReference type="PROSITE" id="PS50885"/>
    </source>
</evidence>
<dbReference type="Pfam" id="PF02518">
    <property type="entry name" value="HATPase_c"/>
    <property type="match status" value="1"/>
</dbReference>
<dbReference type="EC" id="2.7.13.3" evidence="3"/>
<evidence type="ECO:0000256" key="1">
    <source>
        <dbReference type="ARBA" id="ARBA00000085"/>
    </source>
</evidence>
<evidence type="ECO:0000313" key="14">
    <source>
        <dbReference type="Proteomes" id="UP001595533"/>
    </source>
</evidence>
<protein>
    <recommendedName>
        <fullName evidence="3">histidine kinase</fullName>
        <ecNumber evidence="3">2.7.13.3</ecNumber>
    </recommendedName>
</protein>
<evidence type="ECO:0000256" key="8">
    <source>
        <dbReference type="ARBA" id="ARBA00022989"/>
    </source>
</evidence>
<dbReference type="SMART" id="SM00388">
    <property type="entry name" value="HisKA"/>
    <property type="match status" value="1"/>
</dbReference>
<dbReference type="SMART" id="SM00387">
    <property type="entry name" value="HATPase_c"/>
    <property type="match status" value="1"/>
</dbReference>
<keyword evidence="9" id="KW-0902">Two-component regulatory system</keyword>
<sequence length="608" mass="68387">MKLKWQISIIAFLSLSFPLVVWLAFVALNQTFQSNMLAAADKQARVIVNSVEQFHRDRPTDLQGWVAEPLTAPVVIDGSSNEWEALPWYRINHRMRFKTGQHQQQLHVLIEVLDNSRYIDLNNPSDRLIIALGDDRGIQKHTLNRQAEGPVFNQLAGAEFTAWWHEVAVGYQVEMRFSGPPADRLGLAAVNHATADSSVSFGHLVNEQIQLTPLFQQQPVWQSFLGQITPEDGQLTLTDAQGRIFYQTTNTVASPPASSWLTEVIYELAFDTDMDDGSHFFGQRVFTSFSGGTIELTVRHNEAQMALINTFIRSITWIFLIALILLLGYFVYALILAWRIRRLNKTLQFVLDDKGRIHQSLPSAKARDEIGDLSRGMSAMLAQLDEYTAYLKQLGSRLSHEMKTPISIVHTSLELLQMEQPDNEYVNRALGANHRLKFILNQLSVMSKMKQTIADSEVERFDLNGLIQELAAGYQLNTKHLEAQLADQPVMMQGSAELIAQLVDKLVQNAIDFTPPDGFIKLAVRIREDQQTFRLSVTNSGATIAAERLPVLFDSLTSFRDQKTDQPHLGLGLFLVKLIADFHQADISVHNTSDPDGVCFILSGPLIV</sequence>
<dbReference type="InterPro" id="IPR036890">
    <property type="entry name" value="HATPase_C_sf"/>
</dbReference>
<keyword evidence="5" id="KW-0808">Transferase</keyword>
<keyword evidence="14" id="KW-1185">Reference proteome</keyword>
<evidence type="ECO:0000256" key="2">
    <source>
        <dbReference type="ARBA" id="ARBA00004370"/>
    </source>
</evidence>
<dbReference type="Gene3D" id="6.10.340.10">
    <property type="match status" value="1"/>
</dbReference>